<evidence type="ECO:0000313" key="1">
    <source>
        <dbReference type="EMBL" id="UPW35853.1"/>
    </source>
</evidence>
<dbReference type="Proteomes" id="UP000831536">
    <property type="component" value="Segment"/>
</dbReference>
<reference evidence="1" key="1">
    <citation type="journal article" date="2022" name="J. Appl. Microbiol.">
        <title>Bacteriophage-Antibiotic Combinations Against Multidrug-Resistant Pseudomonas aeruginosa.</title>
        <authorList>
            <person name="Holger D."/>
            <person name="Lev K.L."/>
            <person name="Kebriaei R."/>
            <person name="Morrisette T."/>
            <person name="Shah R."/>
            <person name="Alexander J."/>
            <person name="Lehman S.M."/>
            <person name="Rybak M.J."/>
        </authorList>
    </citation>
    <scope>NUCLEOTIDE SEQUENCE</scope>
</reference>
<organism evidence="1 2">
    <name type="scientific">Pseudomonas phage EM</name>
    <dbReference type="NCBI Taxonomy" id="2936914"/>
    <lineage>
        <taxon>Viruses</taxon>
        <taxon>Duplodnaviria</taxon>
        <taxon>Heunggongvirae</taxon>
        <taxon>Uroviricota</taxon>
        <taxon>Caudoviricetes</taxon>
        <taxon>Vandenendeviridae</taxon>
        <taxon>Skurskavirinae</taxon>
        <taxon>Baldwinvirus</taxon>
        <taxon>Baldwinvirus EM</taxon>
    </lineage>
</organism>
<sequence>MFELMKELKGQTIDNSKEGVYLQKVLREWTYLEDYIHSLEELALSVMPEECLEEMQRDAGV</sequence>
<name>A0AAE9KSJ1_9CAUD</name>
<dbReference type="EMBL" id="ON169972">
    <property type="protein sequence ID" value="UPW35853.1"/>
    <property type="molecule type" value="Genomic_DNA"/>
</dbReference>
<gene>
    <name evidence="1" type="ORF">EM_051</name>
</gene>
<keyword evidence="2" id="KW-1185">Reference proteome</keyword>
<accession>A0AAE9KSJ1</accession>
<protein>
    <submittedName>
        <fullName evidence="1">Uncharacterized protein</fullName>
    </submittedName>
</protein>
<proteinExistence type="predicted"/>
<evidence type="ECO:0000313" key="2">
    <source>
        <dbReference type="Proteomes" id="UP000831536"/>
    </source>
</evidence>